<evidence type="ECO:0000256" key="1">
    <source>
        <dbReference type="SAM" id="Phobius"/>
    </source>
</evidence>
<proteinExistence type="predicted"/>
<name>A0A2I0VX46_9ASPA</name>
<protein>
    <submittedName>
        <fullName evidence="2">Uncharacterized protein</fullName>
    </submittedName>
</protein>
<feature type="transmembrane region" description="Helical" evidence="1">
    <location>
        <begin position="76"/>
        <end position="99"/>
    </location>
</feature>
<keyword evidence="3" id="KW-1185">Reference proteome</keyword>
<organism evidence="2 3">
    <name type="scientific">Dendrobium catenatum</name>
    <dbReference type="NCBI Taxonomy" id="906689"/>
    <lineage>
        <taxon>Eukaryota</taxon>
        <taxon>Viridiplantae</taxon>
        <taxon>Streptophyta</taxon>
        <taxon>Embryophyta</taxon>
        <taxon>Tracheophyta</taxon>
        <taxon>Spermatophyta</taxon>
        <taxon>Magnoliopsida</taxon>
        <taxon>Liliopsida</taxon>
        <taxon>Asparagales</taxon>
        <taxon>Orchidaceae</taxon>
        <taxon>Epidendroideae</taxon>
        <taxon>Malaxideae</taxon>
        <taxon>Dendrobiinae</taxon>
        <taxon>Dendrobium</taxon>
    </lineage>
</organism>
<evidence type="ECO:0000313" key="2">
    <source>
        <dbReference type="EMBL" id="PKU67984.1"/>
    </source>
</evidence>
<sequence>MCGRRSIESSVCVRSSWKEANGSFEFILTMQTGGKLRTRDCCRRLMEGGAIQGIMVLLCGAAYIDPDMTDGQSASQAAPVNSFILIVGSDTVSQFAMLVAQMMSKTHNRVFYC</sequence>
<dbReference type="EMBL" id="KZ503159">
    <property type="protein sequence ID" value="PKU67984.1"/>
    <property type="molecule type" value="Genomic_DNA"/>
</dbReference>
<reference evidence="2 3" key="2">
    <citation type="journal article" date="2017" name="Nature">
        <title>The Apostasia genome and the evolution of orchids.</title>
        <authorList>
            <person name="Zhang G.Q."/>
            <person name="Liu K.W."/>
            <person name="Li Z."/>
            <person name="Lohaus R."/>
            <person name="Hsiao Y.Y."/>
            <person name="Niu S.C."/>
            <person name="Wang J.Y."/>
            <person name="Lin Y.C."/>
            <person name="Xu Q."/>
            <person name="Chen L.J."/>
            <person name="Yoshida K."/>
            <person name="Fujiwara S."/>
            <person name="Wang Z.W."/>
            <person name="Zhang Y.Q."/>
            <person name="Mitsuda N."/>
            <person name="Wang M."/>
            <person name="Liu G.H."/>
            <person name="Pecoraro L."/>
            <person name="Huang H.X."/>
            <person name="Xiao X.J."/>
            <person name="Lin M."/>
            <person name="Wu X.Y."/>
            <person name="Wu W.L."/>
            <person name="Chen Y.Y."/>
            <person name="Chang S.B."/>
            <person name="Sakamoto S."/>
            <person name="Ohme-Takagi M."/>
            <person name="Yagi M."/>
            <person name="Zeng S.J."/>
            <person name="Shen C.Y."/>
            <person name="Yeh C.M."/>
            <person name="Luo Y.B."/>
            <person name="Tsai W.C."/>
            <person name="Van de Peer Y."/>
            <person name="Liu Z.J."/>
        </authorList>
    </citation>
    <scope>NUCLEOTIDE SEQUENCE [LARGE SCALE GENOMIC DNA]</scope>
    <source>
        <tissue evidence="2">The whole plant</tissue>
    </source>
</reference>
<dbReference type="Proteomes" id="UP000233837">
    <property type="component" value="Unassembled WGS sequence"/>
</dbReference>
<evidence type="ECO:0000313" key="3">
    <source>
        <dbReference type="Proteomes" id="UP000233837"/>
    </source>
</evidence>
<accession>A0A2I0VX46</accession>
<dbReference type="AlphaFoldDB" id="A0A2I0VX46"/>
<feature type="transmembrane region" description="Helical" evidence="1">
    <location>
        <begin position="45"/>
        <end position="64"/>
    </location>
</feature>
<reference evidence="2 3" key="1">
    <citation type="journal article" date="2016" name="Sci. Rep.">
        <title>The Dendrobium catenatum Lindl. genome sequence provides insights into polysaccharide synthase, floral development and adaptive evolution.</title>
        <authorList>
            <person name="Zhang G.Q."/>
            <person name="Xu Q."/>
            <person name="Bian C."/>
            <person name="Tsai W.C."/>
            <person name="Yeh C.M."/>
            <person name="Liu K.W."/>
            <person name="Yoshida K."/>
            <person name="Zhang L.S."/>
            <person name="Chang S.B."/>
            <person name="Chen F."/>
            <person name="Shi Y."/>
            <person name="Su Y.Y."/>
            <person name="Zhang Y.Q."/>
            <person name="Chen L.J."/>
            <person name="Yin Y."/>
            <person name="Lin M."/>
            <person name="Huang H."/>
            <person name="Deng H."/>
            <person name="Wang Z.W."/>
            <person name="Zhu S.L."/>
            <person name="Zhao X."/>
            <person name="Deng C."/>
            <person name="Niu S.C."/>
            <person name="Huang J."/>
            <person name="Wang M."/>
            <person name="Liu G.H."/>
            <person name="Yang H.J."/>
            <person name="Xiao X.J."/>
            <person name="Hsiao Y.Y."/>
            <person name="Wu W.L."/>
            <person name="Chen Y.Y."/>
            <person name="Mitsuda N."/>
            <person name="Ohme-Takagi M."/>
            <person name="Luo Y.B."/>
            <person name="Van de Peer Y."/>
            <person name="Liu Z.J."/>
        </authorList>
    </citation>
    <scope>NUCLEOTIDE SEQUENCE [LARGE SCALE GENOMIC DNA]</scope>
    <source>
        <tissue evidence="2">The whole plant</tissue>
    </source>
</reference>
<gene>
    <name evidence="2" type="ORF">MA16_Dca007019</name>
</gene>
<keyword evidence="1" id="KW-1133">Transmembrane helix</keyword>
<keyword evidence="1" id="KW-0812">Transmembrane</keyword>
<keyword evidence="1" id="KW-0472">Membrane</keyword>